<sequence>MTPNSDVELDFMTTPVLDLMAFDNLEDELIDWEFLSSFDPVTEVANWAVSTSPQLLFSQELAFRPFPTLAPATTIALPEAALVNFSNSSTFRPECPEDWEAKKGAIRSLYLEENLPLRELTEVMSTKYGFSAT</sequence>
<dbReference type="Pfam" id="PF14420">
    <property type="entry name" value="Clr5"/>
    <property type="match status" value="1"/>
</dbReference>
<dbReference type="AlphaFoldDB" id="A0A162Q3W0"/>
<accession>A0A162Q3W0</accession>
<dbReference type="InterPro" id="IPR025676">
    <property type="entry name" value="Clr5_dom"/>
</dbReference>
<keyword evidence="2" id="KW-1185">Reference proteome</keyword>
<organism evidence="1 2">
    <name type="scientific">Colletotrichum incanum</name>
    <name type="common">Soybean anthracnose fungus</name>
    <dbReference type="NCBI Taxonomy" id="1573173"/>
    <lineage>
        <taxon>Eukaryota</taxon>
        <taxon>Fungi</taxon>
        <taxon>Dikarya</taxon>
        <taxon>Ascomycota</taxon>
        <taxon>Pezizomycotina</taxon>
        <taxon>Sordariomycetes</taxon>
        <taxon>Hypocreomycetidae</taxon>
        <taxon>Glomerellales</taxon>
        <taxon>Glomerellaceae</taxon>
        <taxon>Colletotrichum</taxon>
        <taxon>Colletotrichum spaethianum species complex</taxon>
    </lineage>
</organism>
<gene>
    <name evidence="1" type="ORF">CI238_11721</name>
</gene>
<comment type="caution">
    <text evidence="1">The sequence shown here is derived from an EMBL/GenBank/DDBJ whole genome shotgun (WGS) entry which is preliminary data.</text>
</comment>
<evidence type="ECO:0000313" key="2">
    <source>
        <dbReference type="Proteomes" id="UP000076584"/>
    </source>
</evidence>
<protein>
    <submittedName>
        <fullName evidence="1">N1-acetylpolyamine oxidase</fullName>
    </submittedName>
</protein>
<dbReference type="Proteomes" id="UP000076584">
    <property type="component" value="Unassembled WGS sequence"/>
</dbReference>
<proteinExistence type="predicted"/>
<dbReference type="EMBL" id="LFIW01000099">
    <property type="protein sequence ID" value="KZL87997.1"/>
    <property type="molecule type" value="Genomic_DNA"/>
</dbReference>
<evidence type="ECO:0000313" key="1">
    <source>
        <dbReference type="EMBL" id="KZL87997.1"/>
    </source>
</evidence>
<dbReference type="OrthoDB" id="5308957at2759"/>
<name>A0A162Q3W0_COLIC</name>
<reference evidence="1 2" key="1">
    <citation type="submission" date="2015-06" db="EMBL/GenBank/DDBJ databases">
        <title>Survival trade-offs in plant roots during colonization by closely related pathogenic and mutualistic fungi.</title>
        <authorList>
            <person name="Hacquard S."/>
            <person name="Kracher B."/>
            <person name="Hiruma K."/>
            <person name="Weinman A."/>
            <person name="Muench P."/>
            <person name="Garrido Oter R."/>
            <person name="Ver Loren van Themaat E."/>
            <person name="Dallerey J.-F."/>
            <person name="Damm U."/>
            <person name="Henrissat B."/>
            <person name="Lespinet O."/>
            <person name="Thon M."/>
            <person name="Kemen E."/>
            <person name="McHardy A.C."/>
            <person name="Schulze-Lefert P."/>
            <person name="O'Connell R.J."/>
        </authorList>
    </citation>
    <scope>NUCLEOTIDE SEQUENCE [LARGE SCALE GENOMIC DNA]</scope>
    <source>
        <strain evidence="1 2">MAFF 238704</strain>
    </source>
</reference>